<dbReference type="OrthoDB" id="416786at2759"/>
<organism evidence="2 3">
    <name type="scientific">Hypsibius exemplaris</name>
    <name type="common">Freshwater tardigrade</name>
    <dbReference type="NCBI Taxonomy" id="2072580"/>
    <lineage>
        <taxon>Eukaryota</taxon>
        <taxon>Metazoa</taxon>
        <taxon>Ecdysozoa</taxon>
        <taxon>Tardigrada</taxon>
        <taxon>Eutardigrada</taxon>
        <taxon>Parachela</taxon>
        <taxon>Hypsibioidea</taxon>
        <taxon>Hypsibiidae</taxon>
        <taxon>Hypsibius</taxon>
    </lineage>
</organism>
<comment type="caution">
    <text evidence="2">The sequence shown here is derived from an EMBL/GenBank/DDBJ whole genome shotgun (WGS) entry which is preliminary data.</text>
</comment>
<sequence length="306" mass="33846">MEDDYEDSPWNSVGIDSSHQNHAFRGTHTDSSNSPIPNESFVEHGGNSIGMMSSFLSLKQLGSEVTIEDFLKSSLAPGAFSSAINNLSEEKPVFHKKPLSEVPKEEVVKLLAEAFAYRGNLGGEDIVPEDVAVRVRLAWPTYLAHSFAMVDSAGELVGVATLTDFAGGSEPDVPKGTVLTPRMVAIGKYYGSLIEKVEVPKRIPHPLEKGMVLEKDMIAPLIKMSPAESFYIVYLMEEAIHKIARENNYKMSLAWNTSALTQQFAEFFGCERVLTDAPNRHVSLNGERPFKDIPETTLVTMDIKYY</sequence>
<feature type="region of interest" description="Disordered" evidence="1">
    <location>
        <begin position="1"/>
        <end position="43"/>
    </location>
</feature>
<reference evidence="3" key="1">
    <citation type="submission" date="2017-01" db="EMBL/GenBank/DDBJ databases">
        <title>Comparative genomics of anhydrobiosis in the tardigrade Hypsibius dujardini.</title>
        <authorList>
            <person name="Yoshida Y."/>
            <person name="Koutsovoulos G."/>
            <person name="Laetsch D."/>
            <person name="Stevens L."/>
            <person name="Kumar S."/>
            <person name="Horikawa D."/>
            <person name="Ishino K."/>
            <person name="Komine S."/>
            <person name="Tomita M."/>
            <person name="Blaxter M."/>
            <person name="Arakawa K."/>
        </authorList>
    </citation>
    <scope>NUCLEOTIDE SEQUENCE [LARGE SCALE GENOMIC DNA]</scope>
    <source>
        <strain evidence="3">Z151</strain>
    </source>
</reference>
<dbReference type="EMBL" id="MTYJ01000006">
    <property type="protein sequence ID" value="OQV24655.1"/>
    <property type="molecule type" value="Genomic_DNA"/>
</dbReference>
<keyword evidence="3" id="KW-1185">Reference proteome</keyword>
<feature type="compositionally biased region" description="Polar residues" evidence="1">
    <location>
        <begin position="9"/>
        <end position="21"/>
    </location>
</feature>
<evidence type="ECO:0000313" key="2">
    <source>
        <dbReference type="EMBL" id="OQV24655.1"/>
    </source>
</evidence>
<accession>A0A1W0XAW5</accession>
<evidence type="ECO:0000313" key="3">
    <source>
        <dbReference type="Proteomes" id="UP000192578"/>
    </source>
</evidence>
<protein>
    <submittedName>
        <fullName evidence="2">Uncharacterized protein</fullName>
    </submittedName>
</protein>
<proteinExistence type="predicted"/>
<name>A0A1W0XAW5_HYPEX</name>
<evidence type="ECO:0000256" key="1">
    <source>
        <dbReference type="SAM" id="MobiDB-lite"/>
    </source>
</evidence>
<gene>
    <name evidence="2" type="ORF">BV898_01714</name>
</gene>
<dbReference type="AlphaFoldDB" id="A0A1W0XAW5"/>
<dbReference type="Proteomes" id="UP000192578">
    <property type="component" value="Unassembled WGS sequence"/>
</dbReference>